<organism evidence="2">
    <name type="scientific">hydrocarbon metagenome</name>
    <dbReference type="NCBI Taxonomy" id="938273"/>
    <lineage>
        <taxon>unclassified sequences</taxon>
        <taxon>metagenomes</taxon>
        <taxon>ecological metagenomes</taxon>
    </lineage>
</organism>
<gene>
    <name evidence="2" type="ORF">ASZ90_011261</name>
</gene>
<evidence type="ECO:0000256" key="1">
    <source>
        <dbReference type="SAM" id="MobiDB-lite"/>
    </source>
</evidence>
<dbReference type="AlphaFoldDB" id="A0A0W8FDP5"/>
<proteinExistence type="predicted"/>
<feature type="region of interest" description="Disordered" evidence="1">
    <location>
        <begin position="1"/>
        <end position="32"/>
    </location>
</feature>
<reference evidence="2" key="1">
    <citation type="journal article" date="2015" name="Proc. Natl. Acad. Sci. U.S.A.">
        <title>Networks of energetic and metabolic interactions define dynamics in microbial communities.</title>
        <authorList>
            <person name="Embree M."/>
            <person name="Liu J.K."/>
            <person name="Al-Bassam M.M."/>
            <person name="Zengler K."/>
        </authorList>
    </citation>
    <scope>NUCLEOTIDE SEQUENCE</scope>
</reference>
<comment type="caution">
    <text evidence="2">The sequence shown here is derived from an EMBL/GenBank/DDBJ whole genome shotgun (WGS) entry which is preliminary data.</text>
</comment>
<protein>
    <submittedName>
        <fullName evidence="2">Uncharacterized protein</fullName>
    </submittedName>
</protein>
<dbReference type="EMBL" id="LNQE01001335">
    <property type="protein sequence ID" value="KUG19017.1"/>
    <property type="molecule type" value="Genomic_DNA"/>
</dbReference>
<evidence type="ECO:0000313" key="2">
    <source>
        <dbReference type="EMBL" id="KUG19017.1"/>
    </source>
</evidence>
<accession>A0A0W8FDP5</accession>
<sequence>MRALPTSINRVKRREAVRSERRHAGASEQARPIEKNEIDFYI</sequence>
<name>A0A0W8FDP5_9ZZZZ</name>
<feature type="compositionally biased region" description="Basic and acidic residues" evidence="1">
    <location>
        <begin position="14"/>
        <end position="32"/>
    </location>
</feature>